<evidence type="ECO:0000256" key="5">
    <source>
        <dbReference type="ARBA" id="ARBA00023136"/>
    </source>
</evidence>
<keyword evidence="3 7" id="KW-0812">Transmembrane</keyword>
<evidence type="ECO:0000259" key="8">
    <source>
        <dbReference type="Pfam" id="PF02687"/>
    </source>
</evidence>
<feature type="transmembrane region" description="Helical" evidence="7">
    <location>
        <begin position="497"/>
        <end position="518"/>
    </location>
</feature>
<keyword evidence="2" id="KW-1003">Cell membrane</keyword>
<feature type="transmembrane region" description="Helical" evidence="7">
    <location>
        <begin position="444"/>
        <end position="476"/>
    </location>
</feature>
<feature type="transmembrane region" description="Helical" evidence="7">
    <location>
        <begin position="365"/>
        <end position="384"/>
    </location>
</feature>
<feature type="transmembrane region" description="Helical" evidence="7">
    <location>
        <begin position="728"/>
        <end position="753"/>
    </location>
</feature>
<evidence type="ECO:0000256" key="1">
    <source>
        <dbReference type="ARBA" id="ARBA00004651"/>
    </source>
</evidence>
<organism evidence="9 10">
    <name type="scientific">Cryobacterium zongtaii</name>
    <dbReference type="NCBI Taxonomy" id="1259217"/>
    <lineage>
        <taxon>Bacteria</taxon>
        <taxon>Bacillati</taxon>
        <taxon>Actinomycetota</taxon>
        <taxon>Actinomycetes</taxon>
        <taxon>Micrococcales</taxon>
        <taxon>Microbacteriaceae</taxon>
        <taxon>Cryobacterium</taxon>
    </lineage>
</organism>
<dbReference type="GO" id="GO:0005886">
    <property type="term" value="C:plasma membrane"/>
    <property type="evidence" value="ECO:0007669"/>
    <property type="project" value="UniProtKB-SubCell"/>
</dbReference>
<keyword evidence="10" id="KW-1185">Reference proteome</keyword>
<evidence type="ECO:0000256" key="4">
    <source>
        <dbReference type="ARBA" id="ARBA00022989"/>
    </source>
</evidence>
<dbReference type="AlphaFoldDB" id="A0A2S3ZBW9"/>
<evidence type="ECO:0000256" key="3">
    <source>
        <dbReference type="ARBA" id="ARBA00022692"/>
    </source>
</evidence>
<feature type="transmembrane region" description="Helical" evidence="7">
    <location>
        <begin position="271"/>
        <end position="295"/>
    </location>
</feature>
<dbReference type="Proteomes" id="UP000237340">
    <property type="component" value="Unassembled WGS sequence"/>
</dbReference>
<dbReference type="RefSeq" id="WP_103461298.1">
    <property type="nucleotide sequence ID" value="NZ_PPXD01000023.1"/>
</dbReference>
<accession>A0A2S3ZBW9</accession>
<keyword evidence="4 7" id="KW-1133">Transmembrane helix</keyword>
<feature type="transmembrane region" description="Helical" evidence="7">
    <location>
        <begin position="315"/>
        <end position="345"/>
    </location>
</feature>
<dbReference type="GO" id="GO:0022857">
    <property type="term" value="F:transmembrane transporter activity"/>
    <property type="evidence" value="ECO:0007669"/>
    <property type="project" value="TreeGrafter"/>
</dbReference>
<gene>
    <name evidence="9" type="ORF">C3B61_14330</name>
</gene>
<feature type="domain" description="ABC3 transporter permease C-terminal" evidence="8">
    <location>
        <begin position="274"/>
        <end position="390"/>
    </location>
</feature>
<dbReference type="InterPro" id="IPR050250">
    <property type="entry name" value="Macrolide_Exporter_MacB"/>
</dbReference>
<dbReference type="Pfam" id="PF02687">
    <property type="entry name" value="FtsX"/>
    <property type="match status" value="2"/>
</dbReference>
<protein>
    <submittedName>
        <fullName evidence="9">Lysophospholipase</fullName>
    </submittedName>
</protein>
<feature type="domain" description="ABC3 transporter permease C-terminal" evidence="8">
    <location>
        <begin position="731"/>
        <end position="847"/>
    </location>
</feature>
<dbReference type="PANTHER" id="PTHR30572">
    <property type="entry name" value="MEMBRANE COMPONENT OF TRANSPORTER-RELATED"/>
    <property type="match status" value="1"/>
</dbReference>
<comment type="subcellular location">
    <subcellularLocation>
        <location evidence="1">Cell membrane</location>
        <topology evidence="1">Multi-pass membrane protein</topology>
    </subcellularLocation>
</comment>
<feature type="transmembrane region" description="Helical" evidence="7">
    <location>
        <begin position="821"/>
        <end position="841"/>
    </location>
</feature>
<evidence type="ECO:0000256" key="2">
    <source>
        <dbReference type="ARBA" id="ARBA00022475"/>
    </source>
</evidence>
<evidence type="ECO:0000256" key="7">
    <source>
        <dbReference type="SAM" id="Phobius"/>
    </source>
</evidence>
<dbReference type="InterPro" id="IPR003838">
    <property type="entry name" value="ABC3_permease_C"/>
</dbReference>
<reference evidence="9 10" key="1">
    <citation type="submission" date="2018-01" db="EMBL/GenBank/DDBJ databases">
        <title>Cryobacterium sp. nov., from glaciers in China.</title>
        <authorList>
            <person name="Liu Q."/>
            <person name="Xin Y.-H."/>
        </authorList>
    </citation>
    <scope>NUCLEOTIDE SEQUENCE [LARGE SCALE GENOMIC DNA]</scope>
    <source>
        <strain evidence="9 10">TMN-42</strain>
    </source>
</reference>
<dbReference type="PANTHER" id="PTHR30572:SF4">
    <property type="entry name" value="ABC TRANSPORTER PERMEASE YTRF"/>
    <property type="match status" value="1"/>
</dbReference>
<comment type="caution">
    <text evidence="9">The sequence shown here is derived from an EMBL/GenBank/DDBJ whole genome shotgun (WGS) entry which is preliminary data.</text>
</comment>
<evidence type="ECO:0000313" key="10">
    <source>
        <dbReference type="Proteomes" id="UP000237340"/>
    </source>
</evidence>
<dbReference type="EMBL" id="PPXD01000023">
    <property type="protein sequence ID" value="POH63379.1"/>
    <property type="molecule type" value="Genomic_DNA"/>
</dbReference>
<feature type="transmembrane region" description="Helical" evidence="7">
    <location>
        <begin position="774"/>
        <end position="801"/>
    </location>
</feature>
<sequence>MTRVALRGIRAHLVRFLLSLLAVTLGVAFVAGTLSLRTMMGSTFSGIVASSMQADVYVRGSEPAASAAQAGSSAGDVREAIPADLARTLNTVDGVRHALPAVSGPIVLVGADGTAVVSSQAPTFGMALHPDDDTLDIVAGRSPVGAGEIALESATLESSGLTVGDETSVVLAGEVQAVSVVGEVSLGAPMAGATIVFLDVATSNAAYAPEGLVASVDVYGDTGVDEQILVERVGAALAAADAAGVETVTGTAMRTEATADINDMLGFVQTFMLVFAGISLFVGAFIISNTFAMSVQQRMREFALLRAVGASPGQVFASILIQAAVVGLVGSALGIAAGLGLVSLVRMAVAQIGMNLSGSIPLDPATVVISLLVGTLVSIAAAALPARRAALTPPVEAMREAGGARSRSLRLRSIVGSVLTVAGLAGLVAAWSRPDPDGPALLGLGAAGVVVGVLVLAPVIARYSLSAMAAVFVVAVKPLGRLARGNVIRNPRRTANTAGALMIGMALVGAASVLAASATVSTRAIVDDGWIADFSVQSAAGVVPTGVVADLRALDTVDSVDELRYGPAMLAPAAGGTVAERSIIVVALPPAALGHTLDFDAVEGTLAGFAAGQLAVQRSVADDRGWTVGDDVTFTTAAGEASAPIGAIVDTAVIGAPIIMPDDAFERIVPSSQIAIDSLLITSAASATPAEVRDDLTGAAAPYVVLSVLDKEEFAGQLAGQVDQILGILYAMLALSIIIAILGIVNTLALSVIERTREIGLMRAVGLGRMQLAGIITIESILTALFGTVLGMAVGVGIASLMPAVFTGIGLTELAIPWGQLASMLGVAALVGVLAALWPAIHAARLPVLQAVSAD</sequence>
<feature type="transmembrane region" description="Helical" evidence="7">
    <location>
        <begin position="414"/>
        <end position="432"/>
    </location>
</feature>
<name>A0A2S3ZBW9_9MICO</name>
<comment type="similarity">
    <text evidence="6">Belongs to the ABC-4 integral membrane protein family.</text>
</comment>
<keyword evidence="5 7" id="KW-0472">Membrane</keyword>
<evidence type="ECO:0000256" key="6">
    <source>
        <dbReference type="ARBA" id="ARBA00038076"/>
    </source>
</evidence>
<proteinExistence type="inferred from homology"/>
<evidence type="ECO:0000313" key="9">
    <source>
        <dbReference type="EMBL" id="POH63379.1"/>
    </source>
</evidence>